<dbReference type="EMBL" id="DXHL01000020">
    <property type="protein sequence ID" value="HIW10620.1"/>
    <property type="molecule type" value="Genomic_DNA"/>
</dbReference>
<name>A0A9D1QE95_9BACT</name>
<accession>A0A9D1QE95</accession>
<dbReference type="Proteomes" id="UP000823926">
    <property type="component" value="Unassembled WGS sequence"/>
</dbReference>
<evidence type="ECO:0000313" key="3">
    <source>
        <dbReference type="Proteomes" id="UP000823926"/>
    </source>
</evidence>
<evidence type="ECO:0000259" key="1">
    <source>
        <dbReference type="PROSITE" id="PS51352"/>
    </source>
</evidence>
<comment type="caution">
    <text evidence="2">The sequence shown here is derived from an EMBL/GenBank/DDBJ whole genome shotgun (WGS) entry which is preliminary data.</text>
</comment>
<organism evidence="2 3">
    <name type="scientific">Candidatus Rikenella faecigallinarum</name>
    <dbReference type="NCBI Taxonomy" id="2838745"/>
    <lineage>
        <taxon>Bacteria</taxon>
        <taxon>Pseudomonadati</taxon>
        <taxon>Bacteroidota</taxon>
        <taxon>Bacteroidia</taxon>
        <taxon>Bacteroidales</taxon>
        <taxon>Rikenellaceae</taxon>
        <taxon>Rikenella</taxon>
    </lineage>
</organism>
<gene>
    <name evidence="2" type="ORF">H9888_03865</name>
</gene>
<dbReference type="PROSITE" id="PS51352">
    <property type="entry name" value="THIOREDOXIN_2"/>
    <property type="match status" value="1"/>
</dbReference>
<sequence length="332" mass="36882">MESPQQKGLTYYGSDPYAALPVARQQGKLLLVEFYAEWNYRSRWMAERVLGNSSVRALIEEHFVAVRVPTDTPDGADLAALYQVTGYPTLVIFSSRGDVLDKIDVTLDADDFTQRIEALLMTLEGKSTWRLRQVYAAAETADPEATDAAVERLLSGMTPAEAAGSVIWPMFENSIVMRYGSVAFDYLVRHVETFRQETGTEAVDNLLTETMYRAMMPYVVGSLPLDSTVARQIILTARQLELPAVLALESMAEVASLRDADDLTHYVARIGLLINLIPEEYQLQLAMALDIVAERGSHTAKQEAAKTVAHIQTTLRSPANIAILEQLILRLK</sequence>
<dbReference type="AlphaFoldDB" id="A0A9D1QE95"/>
<dbReference type="InterPro" id="IPR013766">
    <property type="entry name" value="Thioredoxin_domain"/>
</dbReference>
<protein>
    <submittedName>
        <fullName evidence="2">Thioredoxin family protein</fullName>
    </submittedName>
</protein>
<dbReference type="Gene3D" id="3.40.30.10">
    <property type="entry name" value="Glutaredoxin"/>
    <property type="match status" value="1"/>
</dbReference>
<dbReference type="SUPFAM" id="SSF52833">
    <property type="entry name" value="Thioredoxin-like"/>
    <property type="match status" value="1"/>
</dbReference>
<reference evidence="2" key="2">
    <citation type="submission" date="2021-04" db="EMBL/GenBank/DDBJ databases">
        <authorList>
            <person name="Gilroy R."/>
        </authorList>
    </citation>
    <scope>NUCLEOTIDE SEQUENCE</scope>
    <source>
        <strain evidence="2">ChiBcec15-1070</strain>
    </source>
</reference>
<feature type="domain" description="Thioredoxin" evidence="1">
    <location>
        <begin position="1"/>
        <end position="121"/>
    </location>
</feature>
<evidence type="ECO:0000313" key="2">
    <source>
        <dbReference type="EMBL" id="HIW10620.1"/>
    </source>
</evidence>
<dbReference type="Pfam" id="PF13899">
    <property type="entry name" value="Thioredoxin_7"/>
    <property type="match status" value="1"/>
</dbReference>
<dbReference type="InterPro" id="IPR036249">
    <property type="entry name" value="Thioredoxin-like_sf"/>
</dbReference>
<proteinExistence type="predicted"/>
<reference evidence="2" key="1">
    <citation type="journal article" date="2021" name="PeerJ">
        <title>Extensive microbial diversity within the chicken gut microbiome revealed by metagenomics and culture.</title>
        <authorList>
            <person name="Gilroy R."/>
            <person name="Ravi A."/>
            <person name="Getino M."/>
            <person name="Pursley I."/>
            <person name="Horton D.L."/>
            <person name="Alikhan N.F."/>
            <person name="Baker D."/>
            <person name="Gharbi K."/>
            <person name="Hall N."/>
            <person name="Watson M."/>
            <person name="Adriaenssens E.M."/>
            <person name="Foster-Nyarko E."/>
            <person name="Jarju S."/>
            <person name="Secka A."/>
            <person name="Antonio M."/>
            <person name="Oren A."/>
            <person name="Chaudhuri R.R."/>
            <person name="La Ragione R."/>
            <person name="Hildebrand F."/>
            <person name="Pallen M.J."/>
        </authorList>
    </citation>
    <scope>NUCLEOTIDE SEQUENCE</scope>
    <source>
        <strain evidence="2">ChiBcec15-1070</strain>
    </source>
</reference>